<dbReference type="KEGG" id="csci:HDCHBGLK_00285"/>
<evidence type="ECO:0000256" key="3">
    <source>
        <dbReference type="ARBA" id="ARBA00022989"/>
    </source>
</evidence>
<evidence type="ECO:0000256" key="4">
    <source>
        <dbReference type="ARBA" id="ARBA00023136"/>
    </source>
</evidence>
<reference evidence="5 6" key="1">
    <citation type="journal article" date="2019" name="Appl. Environ. Microbiol.">
        <title>Clostridium scindens ATCC 35704: integration of nutritional requirements, the complete genome sequence, and global transcriptional responses to bile acids.</title>
        <authorList>
            <person name="Devendran S."/>
            <person name="Shrestha R."/>
            <person name="Alves J.M.P."/>
            <person name="Wolf P.G."/>
            <person name="Ly L."/>
            <person name="Hernandez A.G."/>
            <person name="Mendez-Garcia C."/>
            <person name="Inboden A."/>
            <person name="Wiley J."/>
            <person name="Paul O."/>
            <person name="Allen A."/>
            <person name="Springer E."/>
            <person name="Wright C.L."/>
            <person name="Fields C.J."/>
            <person name="Daniel S.L."/>
            <person name="Ridlon J.M."/>
        </authorList>
    </citation>
    <scope>NUCLEOTIDE SEQUENCE [LARGE SCALE GENOMIC DNA]</scope>
    <source>
        <strain evidence="5 6">ATCC 35704</strain>
    </source>
</reference>
<dbReference type="NCBIfam" id="TIGR01593">
    <property type="entry name" value="holin_tox_secr"/>
    <property type="match status" value="1"/>
</dbReference>
<evidence type="ECO:0000256" key="2">
    <source>
        <dbReference type="ARBA" id="ARBA00022692"/>
    </source>
</evidence>
<dbReference type="AlphaFoldDB" id="B0NA05"/>
<protein>
    <submittedName>
        <fullName evidence="5">Uncharacterized protein</fullName>
    </submittedName>
</protein>
<comment type="subcellular location">
    <subcellularLocation>
        <location evidence="1">Membrane</location>
        <topology evidence="1">Multi-pass membrane protein</topology>
    </subcellularLocation>
</comment>
<organism evidence="5 6">
    <name type="scientific">Clostridium scindens (strain ATCC 35704 / DSM 5676 / VPI 13733 / 19)</name>
    <dbReference type="NCBI Taxonomy" id="411468"/>
    <lineage>
        <taxon>Bacteria</taxon>
        <taxon>Bacillati</taxon>
        <taxon>Bacillota</taxon>
        <taxon>Clostridia</taxon>
        <taxon>Lachnospirales</taxon>
        <taxon>Lachnospiraceae</taxon>
    </lineage>
</organism>
<evidence type="ECO:0000256" key="1">
    <source>
        <dbReference type="ARBA" id="ARBA00004141"/>
    </source>
</evidence>
<proteinExistence type="predicted"/>
<keyword evidence="2" id="KW-0812">Transmembrane</keyword>
<dbReference type="HOGENOM" id="CLU_125939_0_2_9"/>
<dbReference type="GO" id="GO:0016020">
    <property type="term" value="C:membrane"/>
    <property type="evidence" value="ECO:0007669"/>
    <property type="project" value="UniProtKB-SubCell"/>
</dbReference>
<dbReference type="eggNOG" id="COG4824">
    <property type="taxonomic scope" value="Bacteria"/>
</dbReference>
<keyword evidence="3" id="KW-1133">Transmembrane helix</keyword>
<dbReference type="Proteomes" id="UP000289664">
    <property type="component" value="Chromosome"/>
</dbReference>
<sequence length="145" mass="16248">MKKMDKVFNWISIAGGIVGGFLSYHMGGWDVMLKTIVTLAILDYATGWIKGIYNKRMSSEIGFRGILKKALMFIVIALSFKIQELIGGTIPLREVVIMFYICNEALSLLENAAEFIPIPEKLKEILLQLRDKDGENGGRDSAGRY</sequence>
<keyword evidence="6" id="KW-1185">Reference proteome</keyword>
<evidence type="ECO:0000313" key="6">
    <source>
        <dbReference type="Proteomes" id="UP000289664"/>
    </source>
</evidence>
<evidence type="ECO:0000313" key="5">
    <source>
        <dbReference type="EMBL" id="QBF72940.1"/>
    </source>
</evidence>
<dbReference type="GeneID" id="62694526"/>
<dbReference type="RefSeq" id="WP_004605827.1">
    <property type="nucleotide sequence ID" value="NZ_CP036170.1"/>
</dbReference>
<accession>B0NA05</accession>
<dbReference type="EMBL" id="CP036170">
    <property type="protein sequence ID" value="QBF72940.1"/>
    <property type="molecule type" value="Genomic_DNA"/>
</dbReference>
<name>B0NA05_CLOS5</name>
<keyword evidence="4" id="KW-0472">Membrane</keyword>
<dbReference type="STRING" id="411468.CLOSCI_00271"/>
<dbReference type="Pfam" id="PF05105">
    <property type="entry name" value="Phage_holin_4_1"/>
    <property type="match status" value="1"/>
</dbReference>
<dbReference type="InterPro" id="IPR006480">
    <property type="entry name" value="Phage_holin_4_1"/>
</dbReference>
<gene>
    <name evidence="5" type="ORF">HDCHBGLK_00285</name>
</gene>